<evidence type="ECO:0000313" key="10">
    <source>
        <dbReference type="Proteomes" id="UP001230188"/>
    </source>
</evidence>
<dbReference type="GO" id="GO:0005524">
    <property type="term" value="F:ATP binding"/>
    <property type="evidence" value="ECO:0007669"/>
    <property type="project" value="UniProtKB-UniRule"/>
</dbReference>
<dbReference type="PROSITE" id="PS51456">
    <property type="entry name" value="MYOSIN_MOTOR"/>
    <property type="match status" value="1"/>
</dbReference>
<evidence type="ECO:0000313" key="9">
    <source>
        <dbReference type="EMBL" id="KAJ8607802.1"/>
    </source>
</evidence>
<dbReference type="InterPro" id="IPR027417">
    <property type="entry name" value="P-loop_NTPase"/>
</dbReference>
<name>A0AAD7XMX5_9STRA</name>
<evidence type="ECO:0000256" key="1">
    <source>
        <dbReference type="ARBA" id="ARBA00022741"/>
    </source>
</evidence>
<dbReference type="GO" id="GO:0051015">
    <property type="term" value="F:actin filament binding"/>
    <property type="evidence" value="ECO:0007669"/>
    <property type="project" value="TreeGrafter"/>
</dbReference>
<dbReference type="Gene3D" id="1.20.58.530">
    <property type="match status" value="1"/>
</dbReference>
<evidence type="ECO:0000256" key="4">
    <source>
        <dbReference type="ARBA" id="ARBA00023175"/>
    </source>
</evidence>
<feature type="region of interest" description="Disordered" evidence="7">
    <location>
        <begin position="798"/>
        <end position="871"/>
    </location>
</feature>
<dbReference type="Gene3D" id="1.10.10.820">
    <property type="match status" value="1"/>
</dbReference>
<dbReference type="Gene3D" id="6.20.240.20">
    <property type="match status" value="1"/>
</dbReference>
<feature type="compositionally biased region" description="Low complexity" evidence="7">
    <location>
        <begin position="683"/>
        <end position="696"/>
    </location>
</feature>
<evidence type="ECO:0000256" key="5">
    <source>
        <dbReference type="ARBA" id="ARBA00023203"/>
    </source>
</evidence>
<gene>
    <name evidence="9" type="ORF">CTAYLR_009881</name>
</gene>
<feature type="region of interest" description="Disordered" evidence="7">
    <location>
        <begin position="999"/>
        <end position="1018"/>
    </location>
</feature>
<dbReference type="GO" id="GO:0007015">
    <property type="term" value="P:actin filament organization"/>
    <property type="evidence" value="ECO:0007669"/>
    <property type="project" value="TreeGrafter"/>
</dbReference>
<dbReference type="Gene3D" id="1.20.120.720">
    <property type="entry name" value="Myosin VI head, motor domain, U50 subdomain"/>
    <property type="match status" value="1"/>
</dbReference>
<accession>A0AAD7XMX5</accession>
<reference evidence="9" key="1">
    <citation type="submission" date="2023-01" db="EMBL/GenBank/DDBJ databases">
        <title>Metagenome sequencing of chrysophaentin producing Chrysophaeum taylorii.</title>
        <authorList>
            <person name="Davison J."/>
            <person name="Bewley C."/>
        </authorList>
    </citation>
    <scope>NUCLEOTIDE SEQUENCE</scope>
    <source>
        <strain evidence="9">NIES-1699</strain>
    </source>
</reference>
<keyword evidence="5 6" id="KW-0009">Actin-binding</keyword>
<evidence type="ECO:0000256" key="2">
    <source>
        <dbReference type="ARBA" id="ARBA00022840"/>
    </source>
</evidence>
<dbReference type="SMART" id="SM00242">
    <property type="entry name" value="MYSc"/>
    <property type="match status" value="1"/>
</dbReference>
<evidence type="ECO:0000259" key="8">
    <source>
        <dbReference type="PROSITE" id="PS51456"/>
    </source>
</evidence>
<sequence length="1717" mass="185312">MAGAFSQGWDVGSSVFVNDEEEGWVEASITKVAGVGRSATLNLRLRESGRTLERDASEVEAASKLSLEGVSDMTTLDDLTEATVLSTLRARYKRKEIYTNVGGILVAVNPYEKLSDATYGEDAMFAYGGADVAFTGCEPHPYLLAESALRALDRDRESQSFVISGESGSGKTETCKYILRYLSYRSKRRYEHTVSHAESDARSNALEESVLLSNPILEAFGNAKTSRNDNSSRWGKYTQVYVQPASGAIERVGITAYLLEKVRVIERFKGERNYHIFYQLVAGFGAGTATRHDGCATMGTASDAHAVLRDAAGGVKNPKDVKDVDTFVATKDAMSALAVDEASAYLAIAAVAHLGDIRFEAEASDGQDTVAKVAATDLSRLSSGTPKALDAAATSLGVDANELAEALISRQVAAVRVPRNDAEAEVAKQAFAKALYSRLFAWVLRRVNEALKALTGDQPQKMTRAMLLGTEDNASRAAEATLTIGLLDIFGFEAFATNSLEQLLINYANERLLQEFNKQVFEAATAEYEAEGVDVGDLTYHDNSGLLHTLENPRDGVFATLNSECVRRDGNDRNFLSTLLKRHGASGPNQQPTSRGLFVPKIHRHSSKEERDAVGTVFGVSHFAASVTYSILGFVEKNRDRLPDEICQLVATSDRAFIAALFADVDDDSADASNGNPPPGSGATSPPHKSGSSSAASHHHGSKKKATRYVAAAFGESLTLLTHLLDATSQSFVRCIKPNHKMMARQFEGSIVLDQLRCMGMLELVEARRRGYARRIDHATFVSRYALLLDDEENGEENAADDASAAPSLSSAATPKKKDSSYSSSLMSMLSSPAGRSSATTTTNGESPKPTHGLSATQRWEQRGGSPQISKEFVGELKRKKLIKNTEAFKTGLAIGKTKVFLKREALDELESMREERLKRDVLLALGEATENRDAMQLELTLRIADELRLGETDEARLARSTLTDERAFQDIYGAVVDLCDDGKSTAVDDAFNKHNIPLAGDGDVDPKKKESTSTASEDLPFSSGQWFAGSQWSKYVVDVSRVARTARAGDRACVGMANDVTTDVLDLARAFMAAAAKEIAAFESAANDEDARAPPVDSLKRLADKVREMVGKAEARVHIAASLRALKNAVAAKKLADIKSALATLDALPAEQAETLMTDKDDDAIVEARALAKRLEALDVLGAEVERLSEVTRSSDAAKAFVAKPDAPTQVEKLDGLVAIVEQLGGADLDPALVADAKKIADKIRDSLAARAPPAPKPTAAAAPAGLDDTTTAAEKTPAAAAAAAQQAAIPAPLLETTKEERQITERKLAREKRREESMRELQAAEARKAAEKDDAAGISKRGPTKEMQGLTNDEKAAIAAEEAKRIQTKTVLFCDMDWSTRVQLLIKGTRMLKLSSTSSVQGAEWKQVRLETPQDARGESLLCQDPTFKNPASRAGAFLTWPSNTLLRRGSRKLAIASITGVHVGTNAKQWCTMVPTEWHYMTLTTPERSYDFGFESAATLLLWVNTLQRITFPDWTRQCDAGEMSELFKGAISDAQHRFYRSSRAGASPSDAFKPSLPELCPVLYPLASKLCRTCADLGVSFASNAERAQKFCMWTAVAVLEAPVGHDSAVTSMRAVLSDLGFYAEGRFACSAGFYDENGLAHTLAKDAIASTTPGDKNGTHPSESGMLVIRAQHAKTGKVSVLKIKKGTKMASVFEAHAKHKGLRTQALSVVK</sequence>
<feature type="compositionally biased region" description="Polar residues" evidence="7">
    <location>
        <begin position="854"/>
        <end position="869"/>
    </location>
</feature>
<feature type="compositionally biased region" description="Basic and acidic residues" evidence="7">
    <location>
        <begin position="1327"/>
        <end position="1337"/>
    </location>
</feature>
<dbReference type="GO" id="GO:0016020">
    <property type="term" value="C:membrane"/>
    <property type="evidence" value="ECO:0007669"/>
    <property type="project" value="TreeGrafter"/>
</dbReference>
<evidence type="ECO:0000256" key="7">
    <source>
        <dbReference type="SAM" id="MobiDB-lite"/>
    </source>
</evidence>
<feature type="compositionally biased region" description="Low complexity" evidence="7">
    <location>
        <begin position="801"/>
        <end position="813"/>
    </location>
</feature>
<comment type="similarity">
    <text evidence="6">Belongs to the TRAFAC class myosin-kinesin ATPase superfamily. Myosin family.</text>
</comment>
<feature type="domain" description="Myosin motor" evidence="8">
    <location>
        <begin position="68"/>
        <end position="915"/>
    </location>
</feature>
<evidence type="ECO:0000256" key="3">
    <source>
        <dbReference type="ARBA" id="ARBA00023123"/>
    </source>
</evidence>
<keyword evidence="2 6" id="KW-0067">ATP-binding</keyword>
<feature type="region of interest" description="Actin-binding" evidence="6">
    <location>
        <begin position="718"/>
        <end position="740"/>
    </location>
</feature>
<dbReference type="InterPro" id="IPR036961">
    <property type="entry name" value="Kinesin_motor_dom_sf"/>
</dbReference>
<comment type="caution">
    <text evidence="9">The sequence shown here is derived from an EMBL/GenBank/DDBJ whole genome shotgun (WGS) entry which is preliminary data.</text>
</comment>
<dbReference type="SUPFAM" id="SSF52540">
    <property type="entry name" value="P-loop containing nucleoside triphosphate hydrolases"/>
    <property type="match status" value="1"/>
</dbReference>
<dbReference type="Pfam" id="PF00063">
    <property type="entry name" value="Myosin_head"/>
    <property type="match status" value="1"/>
</dbReference>
<keyword evidence="1 6" id="KW-0547">Nucleotide-binding</keyword>
<dbReference type="GO" id="GO:0016459">
    <property type="term" value="C:myosin complex"/>
    <property type="evidence" value="ECO:0007669"/>
    <property type="project" value="UniProtKB-KW"/>
</dbReference>
<feature type="binding site" evidence="6">
    <location>
        <begin position="165"/>
        <end position="172"/>
    </location>
    <ligand>
        <name>ATP</name>
        <dbReference type="ChEBI" id="CHEBI:30616"/>
    </ligand>
</feature>
<dbReference type="EMBL" id="JAQMWT010000195">
    <property type="protein sequence ID" value="KAJ8607802.1"/>
    <property type="molecule type" value="Genomic_DNA"/>
</dbReference>
<feature type="compositionally biased region" description="Low complexity" evidence="7">
    <location>
        <begin position="1259"/>
        <end position="1294"/>
    </location>
</feature>
<feature type="compositionally biased region" description="Low complexity" evidence="7">
    <location>
        <begin position="821"/>
        <end position="832"/>
    </location>
</feature>
<organism evidence="9 10">
    <name type="scientific">Chrysophaeum taylorii</name>
    <dbReference type="NCBI Taxonomy" id="2483200"/>
    <lineage>
        <taxon>Eukaryota</taxon>
        <taxon>Sar</taxon>
        <taxon>Stramenopiles</taxon>
        <taxon>Ochrophyta</taxon>
        <taxon>Pelagophyceae</taxon>
        <taxon>Pelagomonadales</taxon>
        <taxon>Pelagomonadaceae</taxon>
        <taxon>Chrysophaeum</taxon>
    </lineage>
</organism>
<dbReference type="GO" id="GO:0005737">
    <property type="term" value="C:cytoplasm"/>
    <property type="evidence" value="ECO:0007669"/>
    <property type="project" value="TreeGrafter"/>
</dbReference>
<protein>
    <recommendedName>
        <fullName evidence="8">Myosin motor domain-containing protein</fullName>
    </recommendedName>
</protein>
<keyword evidence="10" id="KW-1185">Reference proteome</keyword>
<dbReference type="Gene3D" id="3.40.850.10">
    <property type="entry name" value="Kinesin motor domain"/>
    <property type="match status" value="1"/>
</dbReference>
<dbReference type="PANTHER" id="PTHR13140:SF845">
    <property type="entry name" value="MYOSIN-LIKE PROTEIN"/>
    <property type="match status" value="1"/>
</dbReference>
<feature type="region of interest" description="Disordered" evidence="7">
    <location>
        <begin position="669"/>
        <end position="702"/>
    </location>
</feature>
<dbReference type="PANTHER" id="PTHR13140">
    <property type="entry name" value="MYOSIN"/>
    <property type="match status" value="1"/>
</dbReference>
<feature type="region of interest" description="Disordered" evidence="7">
    <location>
        <begin position="1250"/>
        <end position="1352"/>
    </location>
</feature>
<dbReference type="PRINTS" id="PR00193">
    <property type="entry name" value="MYOSINHEAVY"/>
</dbReference>
<evidence type="ECO:0000256" key="6">
    <source>
        <dbReference type="PROSITE-ProRule" id="PRU00782"/>
    </source>
</evidence>
<proteinExistence type="inferred from homology"/>
<feature type="compositionally biased region" description="Basic and acidic residues" evidence="7">
    <location>
        <begin position="1298"/>
        <end position="1321"/>
    </location>
</feature>
<dbReference type="InterPro" id="IPR001609">
    <property type="entry name" value="Myosin_head_motor_dom-like"/>
</dbReference>
<dbReference type="CDD" id="cd00124">
    <property type="entry name" value="MYSc"/>
    <property type="match status" value="1"/>
</dbReference>
<dbReference type="GO" id="GO:0000146">
    <property type="term" value="F:microfilament motor activity"/>
    <property type="evidence" value="ECO:0007669"/>
    <property type="project" value="TreeGrafter"/>
</dbReference>
<keyword evidence="3 6" id="KW-0518">Myosin</keyword>
<feature type="compositionally biased region" description="Polar residues" evidence="7">
    <location>
        <begin position="834"/>
        <end position="846"/>
    </location>
</feature>
<keyword evidence="4 6" id="KW-0505">Motor protein</keyword>
<dbReference type="Proteomes" id="UP001230188">
    <property type="component" value="Unassembled WGS sequence"/>
</dbReference>